<sequence>MALEKHFIRAVNSAVSNLLSTMIPMDFKLSEESAQNPANTQGFSRELVGTIDIRGGLSGSISVMLSYPLAISMASLLLEEELDEVNEDVYEAVAEITNMIAGGVKTSLSQHGSSFVIGLPQVFDLGGDKISAFPEAGKGQFPINVPVETLQGAFCVASLLQEEAFA</sequence>
<dbReference type="Gene3D" id="3.40.1550.10">
    <property type="entry name" value="CheC-like"/>
    <property type="match status" value="1"/>
</dbReference>
<evidence type="ECO:0000259" key="2">
    <source>
        <dbReference type="Pfam" id="PF13690"/>
    </source>
</evidence>
<organism evidence="3 4">
    <name type="scientific">bacterium (Candidatus Blackallbacteria) CG17_big_fil_post_rev_8_21_14_2_50_48_46</name>
    <dbReference type="NCBI Taxonomy" id="2014261"/>
    <lineage>
        <taxon>Bacteria</taxon>
        <taxon>Candidatus Blackallbacteria</taxon>
    </lineage>
</organism>
<protein>
    <recommendedName>
        <fullName evidence="2">Chemotaxis phosphatase CheX-like domain-containing protein</fullName>
    </recommendedName>
</protein>
<evidence type="ECO:0000313" key="3">
    <source>
        <dbReference type="EMBL" id="PIW14093.1"/>
    </source>
</evidence>
<dbReference type="EMBL" id="PFFQ01000064">
    <property type="protein sequence ID" value="PIW14093.1"/>
    <property type="molecule type" value="Genomic_DNA"/>
</dbReference>
<dbReference type="InterPro" id="IPR038756">
    <property type="entry name" value="CheX-like"/>
</dbReference>
<dbReference type="CDD" id="cd17906">
    <property type="entry name" value="CheX"/>
    <property type="match status" value="1"/>
</dbReference>
<dbReference type="PANTHER" id="PTHR39452:SF1">
    <property type="entry name" value="CHEY-P PHOSPHATASE CHEX"/>
    <property type="match status" value="1"/>
</dbReference>
<dbReference type="InterPro" id="IPR028051">
    <property type="entry name" value="CheX-like_dom"/>
</dbReference>
<evidence type="ECO:0000256" key="1">
    <source>
        <dbReference type="ARBA" id="ARBA00022500"/>
    </source>
</evidence>
<evidence type="ECO:0000313" key="4">
    <source>
        <dbReference type="Proteomes" id="UP000231019"/>
    </source>
</evidence>
<name>A0A2M7FXS4_9BACT</name>
<reference evidence="3 4" key="1">
    <citation type="submission" date="2017-09" db="EMBL/GenBank/DDBJ databases">
        <title>Depth-based differentiation of microbial function through sediment-hosted aquifers and enrichment of novel symbionts in the deep terrestrial subsurface.</title>
        <authorList>
            <person name="Probst A.J."/>
            <person name="Ladd B."/>
            <person name="Jarett J.K."/>
            <person name="Geller-Mcgrath D.E."/>
            <person name="Sieber C.M."/>
            <person name="Emerson J.B."/>
            <person name="Anantharaman K."/>
            <person name="Thomas B.C."/>
            <person name="Malmstrom R."/>
            <person name="Stieglmeier M."/>
            <person name="Klingl A."/>
            <person name="Woyke T."/>
            <person name="Ryan C.M."/>
            <person name="Banfield J.F."/>
        </authorList>
    </citation>
    <scope>NUCLEOTIDE SEQUENCE [LARGE SCALE GENOMIC DNA]</scope>
    <source>
        <strain evidence="3">CG17_big_fil_post_rev_8_21_14_2_50_48_46</strain>
    </source>
</reference>
<dbReference type="Pfam" id="PF13690">
    <property type="entry name" value="CheX"/>
    <property type="match status" value="1"/>
</dbReference>
<dbReference type="SUPFAM" id="SSF103039">
    <property type="entry name" value="CheC-like"/>
    <property type="match status" value="1"/>
</dbReference>
<gene>
    <name evidence="3" type="ORF">COW36_22865</name>
</gene>
<dbReference type="Proteomes" id="UP000231019">
    <property type="component" value="Unassembled WGS sequence"/>
</dbReference>
<feature type="domain" description="Chemotaxis phosphatase CheX-like" evidence="2">
    <location>
        <begin position="48"/>
        <end position="130"/>
    </location>
</feature>
<comment type="caution">
    <text evidence="3">The sequence shown here is derived from an EMBL/GenBank/DDBJ whole genome shotgun (WGS) entry which is preliminary data.</text>
</comment>
<dbReference type="InterPro" id="IPR028976">
    <property type="entry name" value="CheC-like_sf"/>
</dbReference>
<accession>A0A2M7FXS4</accession>
<dbReference type="AlphaFoldDB" id="A0A2M7FXS4"/>
<keyword evidence="1" id="KW-0145">Chemotaxis</keyword>
<dbReference type="PANTHER" id="PTHR39452">
    <property type="entry name" value="CHEY-P PHOSPHATASE CHEX"/>
    <property type="match status" value="1"/>
</dbReference>
<proteinExistence type="predicted"/>
<dbReference type="GO" id="GO:0006935">
    <property type="term" value="P:chemotaxis"/>
    <property type="evidence" value="ECO:0007669"/>
    <property type="project" value="UniProtKB-KW"/>
</dbReference>